<dbReference type="OrthoDB" id="608866at2759"/>
<dbReference type="PANTHER" id="PTHR14014:SF0">
    <property type="entry name" value="TELOMERE REPEATS-BINDING BOUQUET FORMATION PROTEIN 1"/>
    <property type="match status" value="1"/>
</dbReference>
<dbReference type="InterPro" id="IPR042359">
    <property type="entry name" value="TERB1"/>
</dbReference>
<dbReference type="SMART" id="SM00185">
    <property type="entry name" value="ARM"/>
    <property type="match status" value="3"/>
</dbReference>
<evidence type="ECO:0000259" key="2">
    <source>
        <dbReference type="SMART" id="SM00717"/>
    </source>
</evidence>
<keyword evidence="4" id="KW-1185">Reference proteome</keyword>
<accession>A0A6A5F673</accession>
<dbReference type="InterPro" id="IPR011989">
    <property type="entry name" value="ARM-like"/>
</dbReference>
<organism evidence="3 4">
    <name type="scientific">Perca fluviatilis</name>
    <name type="common">European perch</name>
    <dbReference type="NCBI Taxonomy" id="8168"/>
    <lineage>
        <taxon>Eukaryota</taxon>
        <taxon>Metazoa</taxon>
        <taxon>Chordata</taxon>
        <taxon>Craniata</taxon>
        <taxon>Vertebrata</taxon>
        <taxon>Euteleostomi</taxon>
        <taxon>Actinopterygii</taxon>
        <taxon>Neopterygii</taxon>
        <taxon>Teleostei</taxon>
        <taxon>Neoteleostei</taxon>
        <taxon>Acanthomorphata</taxon>
        <taxon>Eupercaria</taxon>
        <taxon>Perciformes</taxon>
        <taxon>Percoidei</taxon>
        <taxon>Percidae</taxon>
        <taxon>Percinae</taxon>
        <taxon>Perca</taxon>
    </lineage>
</organism>
<comment type="caution">
    <text evidence="3">The sequence shown here is derived from an EMBL/GenBank/DDBJ whole genome shotgun (WGS) entry which is preliminary data.</text>
</comment>
<dbReference type="Gene3D" id="1.25.10.10">
    <property type="entry name" value="Leucine-rich Repeat Variant"/>
    <property type="match status" value="1"/>
</dbReference>
<dbReference type="GO" id="GO:0070197">
    <property type="term" value="P:meiotic attachment of telomere to nuclear envelope"/>
    <property type="evidence" value="ECO:0007669"/>
    <property type="project" value="InterPro"/>
</dbReference>
<feature type="region of interest" description="Disordered" evidence="1">
    <location>
        <begin position="655"/>
        <end position="777"/>
    </location>
</feature>
<evidence type="ECO:0000313" key="4">
    <source>
        <dbReference type="Proteomes" id="UP000465112"/>
    </source>
</evidence>
<dbReference type="SUPFAM" id="SSF48371">
    <property type="entry name" value="ARM repeat"/>
    <property type="match status" value="1"/>
</dbReference>
<protein>
    <recommendedName>
        <fullName evidence="2">Myb-like domain-containing protein</fullName>
    </recommendedName>
</protein>
<dbReference type="Gene3D" id="1.10.10.60">
    <property type="entry name" value="Homeodomain-like"/>
    <property type="match status" value="1"/>
</dbReference>
<dbReference type="CDD" id="cd11658">
    <property type="entry name" value="SANT_DMAP1_like"/>
    <property type="match status" value="1"/>
</dbReference>
<dbReference type="InterPro" id="IPR000225">
    <property type="entry name" value="Armadillo"/>
</dbReference>
<dbReference type="Proteomes" id="UP000465112">
    <property type="component" value="Chromosome 8"/>
</dbReference>
<feature type="compositionally biased region" description="Basic and acidic residues" evidence="1">
    <location>
        <begin position="541"/>
        <end position="551"/>
    </location>
</feature>
<dbReference type="InterPro" id="IPR009057">
    <property type="entry name" value="Homeodomain-like_sf"/>
</dbReference>
<dbReference type="EMBL" id="VHII01000008">
    <property type="protein sequence ID" value="KAF1386619.1"/>
    <property type="molecule type" value="Genomic_DNA"/>
</dbReference>
<gene>
    <name evidence="3" type="ORF">PFLUV_G00096740</name>
</gene>
<dbReference type="AlphaFoldDB" id="A0A6A5F673"/>
<feature type="domain" description="Myb-like" evidence="2">
    <location>
        <begin position="774"/>
        <end position="825"/>
    </location>
</feature>
<feature type="region of interest" description="Disordered" evidence="1">
    <location>
        <begin position="537"/>
        <end position="561"/>
    </location>
</feature>
<sequence length="852" mass="94575">MDNTVVYSSSRKVNTTRTDLSLLLECLKFQMKCPDLQKQALLAIHSICEKREDNVDLLREMGGVAFVYNLSKSSIVRSDVKETALFTLGTLAEANVYCKNSLCRKETFADLAGFLMKEDIPLTLKRVSVYLLSVLVANNKSGQTLGQTTGCLDILLQLFRTTSPVSTEATLRAANATQTYQLWASVSSALCGCVNNPQNEDGQRICVAAFPMIKVWLQQIALPCTEIFQPICSFIAMTVANNSCVQESFSALGGLDTLTLALVRLASAADTSLLSCQLSVTISKTLSACITDNSSLASGLAQYGVVSHLFFLLTSPHLHPEDRLSVLLTLGHCTESSEEHQSQLVQCGGLPLIITLLTEDTSEEVRKAATFILQTCKQATMSLGVPELTARQGEGENVTPLTNMGGFRSSAREVLRRIELLEKRQAKEAKDEQEDTEPLTLTEGLGQLSLPPALLQPLQLKERIKTIPTAYRQNSTLEHVEAGGDNYIQTFRNVIKNTSDRELKHMSSSLSMQEGKAKTSEGDVWCSMCKGTGALKSSHLRPVEGGREPHTADSQLFKPPAPVRHSVPKEIKCTDVEELQHHEMSEVGNISVEEHSLSSIRCAGCVLPFEEVTSRTFASLQSSCHHSCDMHKVLQEATEQFRTRHFNLLFRREYQDDSVEQTEPDPERVSAAEPQRSRENWREVCLTPIRKGAGKGKPSLPEHQWKKHNGITLTPRHSGAKKQIFTSHNRTGPGLTPLKRSRLPEERRKGNNSGNPAPNDEPRTSTDQSSTRRERKDFSPEEVRCLLCGVKTYGFSWNTILWSYDFQPGRTNVDLAKKYRRLMATRENLLNVHSEAGNQQGEGRLKSSTFVY</sequence>
<dbReference type="PANTHER" id="PTHR14014">
    <property type="entry name" value="TELOMERE REPEATS-BINDING BOUQUET FORMATION PROTEIN 1"/>
    <property type="match status" value="1"/>
</dbReference>
<dbReference type="GO" id="GO:0007129">
    <property type="term" value="P:homologous chromosome pairing at meiosis"/>
    <property type="evidence" value="ECO:0007669"/>
    <property type="project" value="TreeGrafter"/>
</dbReference>
<dbReference type="SMART" id="SM00717">
    <property type="entry name" value="SANT"/>
    <property type="match status" value="1"/>
</dbReference>
<reference evidence="3 4" key="1">
    <citation type="submission" date="2019-06" db="EMBL/GenBank/DDBJ databases">
        <title>A chromosome-scale genome assembly of the European perch, Perca fluviatilis.</title>
        <authorList>
            <person name="Roques C."/>
            <person name="Zahm M."/>
            <person name="Cabau C."/>
            <person name="Klopp C."/>
            <person name="Bouchez O."/>
            <person name="Donnadieu C."/>
            <person name="Kuhl H."/>
            <person name="Gislard M."/>
            <person name="Guendouz S."/>
            <person name="Journot L."/>
            <person name="Haffray P."/>
            <person name="Bestin A."/>
            <person name="Morvezen R."/>
            <person name="Feron R."/>
            <person name="Wen M."/>
            <person name="Jouanno E."/>
            <person name="Herpin A."/>
            <person name="Schartl M."/>
            <person name="Postlethwait J."/>
            <person name="Schaerlinger B."/>
            <person name="Chardard D."/>
            <person name="Lecocq T."/>
            <person name="Poncet C."/>
            <person name="Jaffrelo L."/>
            <person name="Lampietro C."/>
            <person name="Guiguen Y."/>
        </authorList>
    </citation>
    <scope>NUCLEOTIDE SEQUENCE [LARGE SCALE GENOMIC DNA]</scope>
    <source>
        <tissue evidence="3">Blood</tissue>
    </source>
</reference>
<name>A0A6A5F673_PERFL</name>
<dbReference type="InterPro" id="IPR016024">
    <property type="entry name" value="ARM-type_fold"/>
</dbReference>
<evidence type="ECO:0000313" key="3">
    <source>
        <dbReference type="EMBL" id="KAF1386619.1"/>
    </source>
</evidence>
<dbReference type="InterPro" id="IPR001005">
    <property type="entry name" value="SANT/Myb"/>
</dbReference>
<proteinExistence type="predicted"/>
<feature type="compositionally biased region" description="Basic and acidic residues" evidence="1">
    <location>
        <begin position="760"/>
        <end position="777"/>
    </location>
</feature>
<feature type="compositionally biased region" description="Basic and acidic residues" evidence="1">
    <location>
        <begin position="665"/>
        <end position="682"/>
    </location>
</feature>
<evidence type="ECO:0000256" key="1">
    <source>
        <dbReference type="SAM" id="MobiDB-lite"/>
    </source>
</evidence>
<dbReference type="SUPFAM" id="SSF46689">
    <property type="entry name" value="Homeodomain-like"/>
    <property type="match status" value="1"/>
</dbReference>